<name>A0ABQ8SD13_PERAM</name>
<feature type="region of interest" description="Disordered" evidence="1">
    <location>
        <begin position="26"/>
        <end position="55"/>
    </location>
</feature>
<dbReference type="Proteomes" id="UP001148838">
    <property type="component" value="Unassembled WGS sequence"/>
</dbReference>
<gene>
    <name evidence="2" type="ORF">ANN_20573</name>
</gene>
<sequence>MEDADRRFGYLHNRRQLGHLVRAAKSDDSGSCYTPNRTSVQLPETTPGTLSQAGSGDGCVSDMRILAF</sequence>
<accession>A0ABQ8SD13</accession>
<evidence type="ECO:0000313" key="2">
    <source>
        <dbReference type="EMBL" id="KAJ4431964.1"/>
    </source>
</evidence>
<proteinExistence type="predicted"/>
<feature type="compositionally biased region" description="Polar residues" evidence="1">
    <location>
        <begin position="29"/>
        <end position="54"/>
    </location>
</feature>
<evidence type="ECO:0000256" key="1">
    <source>
        <dbReference type="SAM" id="MobiDB-lite"/>
    </source>
</evidence>
<protein>
    <submittedName>
        <fullName evidence="2">Uncharacterized protein</fullName>
    </submittedName>
</protein>
<reference evidence="2 3" key="1">
    <citation type="journal article" date="2022" name="Allergy">
        <title>Genome assembly and annotation of Periplaneta americana reveal a comprehensive cockroach allergen profile.</title>
        <authorList>
            <person name="Wang L."/>
            <person name="Xiong Q."/>
            <person name="Saelim N."/>
            <person name="Wang L."/>
            <person name="Nong W."/>
            <person name="Wan A.T."/>
            <person name="Shi M."/>
            <person name="Liu X."/>
            <person name="Cao Q."/>
            <person name="Hui J.H.L."/>
            <person name="Sookrung N."/>
            <person name="Leung T.F."/>
            <person name="Tungtrongchitr A."/>
            <person name="Tsui S.K.W."/>
        </authorList>
    </citation>
    <scope>NUCLEOTIDE SEQUENCE [LARGE SCALE GENOMIC DNA]</scope>
    <source>
        <strain evidence="2">PWHHKU_190912</strain>
    </source>
</reference>
<dbReference type="EMBL" id="JAJSOF020000029">
    <property type="protein sequence ID" value="KAJ4431964.1"/>
    <property type="molecule type" value="Genomic_DNA"/>
</dbReference>
<comment type="caution">
    <text evidence="2">The sequence shown here is derived from an EMBL/GenBank/DDBJ whole genome shotgun (WGS) entry which is preliminary data.</text>
</comment>
<evidence type="ECO:0000313" key="3">
    <source>
        <dbReference type="Proteomes" id="UP001148838"/>
    </source>
</evidence>
<organism evidence="2 3">
    <name type="scientific">Periplaneta americana</name>
    <name type="common">American cockroach</name>
    <name type="synonym">Blatta americana</name>
    <dbReference type="NCBI Taxonomy" id="6978"/>
    <lineage>
        <taxon>Eukaryota</taxon>
        <taxon>Metazoa</taxon>
        <taxon>Ecdysozoa</taxon>
        <taxon>Arthropoda</taxon>
        <taxon>Hexapoda</taxon>
        <taxon>Insecta</taxon>
        <taxon>Pterygota</taxon>
        <taxon>Neoptera</taxon>
        <taxon>Polyneoptera</taxon>
        <taxon>Dictyoptera</taxon>
        <taxon>Blattodea</taxon>
        <taxon>Blattoidea</taxon>
        <taxon>Blattidae</taxon>
        <taxon>Blattinae</taxon>
        <taxon>Periplaneta</taxon>
    </lineage>
</organism>
<keyword evidence="3" id="KW-1185">Reference proteome</keyword>